<evidence type="ECO:0000256" key="1">
    <source>
        <dbReference type="ARBA" id="ARBA00022737"/>
    </source>
</evidence>
<feature type="repeat" description="ANK" evidence="3">
    <location>
        <begin position="222"/>
        <end position="254"/>
    </location>
</feature>
<gene>
    <name evidence="5" type="ORF">P5673_009126</name>
</gene>
<dbReference type="Gene3D" id="1.25.40.20">
    <property type="entry name" value="Ankyrin repeat-containing domain"/>
    <property type="match status" value="1"/>
</dbReference>
<name>A0AAD9QS27_ACRCE</name>
<evidence type="ECO:0000256" key="2">
    <source>
        <dbReference type="ARBA" id="ARBA00023043"/>
    </source>
</evidence>
<reference evidence="5" key="2">
    <citation type="journal article" date="2023" name="Science">
        <title>Genomic signatures of disease resistance in endangered staghorn corals.</title>
        <authorList>
            <person name="Vollmer S.V."/>
            <person name="Selwyn J.D."/>
            <person name="Despard B.A."/>
            <person name="Roesel C.L."/>
        </authorList>
    </citation>
    <scope>NUCLEOTIDE SEQUENCE</scope>
    <source>
        <strain evidence="5">K2</strain>
    </source>
</reference>
<evidence type="ECO:0000256" key="3">
    <source>
        <dbReference type="PROSITE-ProRule" id="PRU00023"/>
    </source>
</evidence>
<organism evidence="5 6">
    <name type="scientific">Acropora cervicornis</name>
    <name type="common">Staghorn coral</name>
    <dbReference type="NCBI Taxonomy" id="6130"/>
    <lineage>
        <taxon>Eukaryota</taxon>
        <taxon>Metazoa</taxon>
        <taxon>Cnidaria</taxon>
        <taxon>Anthozoa</taxon>
        <taxon>Hexacorallia</taxon>
        <taxon>Scleractinia</taxon>
        <taxon>Astrocoeniina</taxon>
        <taxon>Acroporidae</taxon>
        <taxon>Acropora</taxon>
    </lineage>
</organism>
<dbReference type="InterPro" id="IPR002110">
    <property type="entry name" value="Ankyrin_rpt"/>
</dbReference>
<dbReference type="AlphaFoldDB" id="A0AAD9QS27"/>
<dbReference type="Pfam" id="PF13637">
    <property type="entry name" value="Ank_4"/>
    <property type="match status" value="1"/>
</dbReference>
<sequence>MEAISTVDFMSHGLKLTSARSTTKEAIKRKLTARVSPMTRPTDQGYNPSVDAKVSNVNISHGPSSNCTEKKKDGSGGFSNCTATASSCSRKQKKLAEKRKAPATNVIIAPESLKSNPSHSNLKAKGEPSAKRLRTILPRTTTTTSLSQGIPQVSNQATPRSPISPEPKLLSLLSASECHLAALQDEDGDTPLHIAIAHGNTKLTEYLISLMSLMTLDIYNNLKQTPLHLAVITGQTEIVGKLVSAGASSNVPDRNGHTPCHLACQRSYVNCLEKLVMESKEVNLELKNYNGFTPLHEAVLASCTRSVKCLVENGANINSKDGKSGRTPLHHAVETENTDIIAELLKYGANPSEPSFSGNTPIQRASGRGMQTIRQILENTAKGIPVEDKQMCSKQPQPDMLTSGYENFPDLVEGAFSFTNALN</sequence>
<proteinExistence type="predicted"/>
<dbReference type="GO" id="GO:0005829">
    <property type="term" value="C:cytosol"/>
    <property type="evidence" value="ECO:0007669"/>
    <property type="project" value="TreeGrafter"/>
</dbReference>
<dbReference type="EMBL" id="JARQWQ010000016">
    <property type="protein sequence ID" value="KAK2566512.1"/>
    <property type="molecule type" value="Genomic_DNA"/>
</dbReference>
<evidence type="ECO:0000313" key="6">
    <source>
        <dbReference type="Proteomes" id="UP001249851"/>
    </source>
</evidence>
<dbReference type="PANTHER" id="PTHR46680">
    <property type="entry name" value="NF-KAPPA-B INHIBITOR ALPHA"/>
    <property type="match status" value="1"/>
</dbReference>
<dbReference type="PANTHER" id="PTHR46680:SF2">
    <property type="entry name" value="NF-KAPPA-B INHIBITOR ZETA"/>
    <property type="match status" value="1"/>
</dbReference>
<dbReference type="PRINTS" id="PR01415">
    <property type="entry name" value="ANKYRIN"/>
</dbReference>
<dbReference type="Proteomes" id="UP001249851">
    <property type="component" value="Unassembled WGS sequence"/>
</dbReference>
<dbReference type="PROSITE" id="PS50297">
    <property type="entry name" value="ANK_REP_REGION"/>
    <property type="match status" value="4"/>
</dbReference>
<keyword evidence="2 3" id="KW-0040">ANK repeat</keyword>
<feature type="region of interest" description="Disordered" evidence="4">
    <location>
        <begin position="143"/>
        <end position="162"/>
    </location>
</feature>
<keyword evidence="1" id="KW-0677">Repeat</keyword>
<dbReference type="SMART" id="SM00248">
    <property type="entry name" value="ANK"/>
    <property type="match status" value="5"/>
</dbReference>
<reference evidence="5" key="1">
    <citation type="journal article" date="2023" name="G3 (Bethesda)">
        <title>Whole genome assembly and annotation of the endangered Caribbean coral Acropora cervicornis.</title>
        <authorList>
            <person name="Selwyn J.D."/>
            <person name="Vollmer S.V."/>
        </authorList>
    </citation>
    <scope>NUCLEOTIDE SEQUENCE</scope>
    <source>
        <strain evidence="5">K2</strain>
    </source>
</reference>
<feature type="compositionally biased region" description="Polar residues" evidence="4">
    <location>
        <begin position="147"/>
        <end position="161"/>
    </location>
</feature>
<keyword evidence="6" id="KW-1185">Reference proteome</keyword>
<comment type="caution">
    <text evidence="5">The sequence shown here is derived from an EMBL/GenBank/DDBJ whole genome shotgun (WGS) entry which is preliminary data.</text>
</comment>
<feature type="region of interest" description="Disordered" evidence="4">
    <location>
        <begin position="59"/>
        <end position="84"/>
    </location>
</feature>
<protein>
    <submittedName>
        <fullName evidence="5">B-cell lymphoma 3 protein</fullName>
    </submittedName>
</protein>
<dbReference type="InterPro" id="IPR051070">
    <property type="entry name" value="NF-kappa-B_inhibitor"/>
</dbReference>
<evidence type="ECO:0000256" key="4">
    <source>
        <dbReference type="SAM" id="MobiDB-lite"/>
    </source>
</evidence>
<evidence type="ECO:0000313" key="5">
    <source>
        <dbReference type="EMBL" id="KAK2566512.1"/>
    </source>
</evidence>
<feature type="repeat" description="ANK" evidence="3">
    <location>
        <begin position="187"/>
        <end position="209"/>
    </location>
</feature>
<dbReference type="InterPro" id="IPR036770">
    <property type="entry name" value="Ankyrin_rpt-contain_sf"/>
</dbReference>
<feature type="repeat" description="ANK" evidence="3">
    <location>
        <begin position="324"/>
        <end position="356"/>
    </location>
</feature>
<feature type="repeat" description="ANK" evidence="3">
    <location>
        <begin position="290"/>
        <end position="322"/>
    </location>
</feature>
<dbReference type="GO" id="GO:0071356">
    <property type="term" value="P:cellular response to tumor necrosis factor"/>
    <property type="evidence" value="ECO:0007669"/>
    <property type="project" value="TreeGrafter"/>
</dbReference>
<dbReference type="PROSITE" id="PS50088">
    <property type="entry name" value="ANK_REPEAT"/>
    <property type="match status" value="4"/>
</dbReference>
<accession>A0AAD9QS27</accession>
<dbReference type="SUPFAM" id="SSF48403">
    <property type="entry name" value="Ankyrin repeat"/>
    <property type="match status" value="1"/>
</dbReference>
<dbReference type="Pfam" id="PF12796">
    <property type="entry name" value="Ank_2"/>
    <property type="match status" value="2"/>
</dbReference>
<dbReference type="GO" id="GO:0051059">
    <property type="term" value="F:NF-kappaB binding"/>
    <property type="evidence" value="ECO:0007669"/>
    <property type="project" value="TreeGrafter"/>
</dbReference>